<accession>A0A0S4N6B9</accession>
<evidence type="ECO:0000259" key="1">
    <source>
        <dbReference type="PROSITE" id="PS51352"/>
    </source>
</evidence>
<gene>
    <name evidence="3" type="ORF">JGI4_01487</name>
    <name evidence="2" type="ORF">JGI8_02041</name>
</gene>
<dbReference type="SUPFAM" id="SSF52833">
    <property type="entry name" value="Thioredoxin-like"/>
    <property type="match status" value="1"/>
</dbReference>
<dbReference type="Pfam" id="PF17991">
    <property type="entry name" value="Thioredoxin_10"/>
    <property type="match status" value="1"/>
</dbReference>
<dbReference type="STRING" id="1633631.GCA_001442925_01482"/>
<accession>A0A0P1LPC0</accession>
<dbReference type="InterPro" id="IPR013740">
    <property type="entry name" value="Redoxin"/>
</dbReference>
<evidence type="ECO:0000313" key="5">
    <source>
        <dbReference type="Proteomes" id="UP000182200"/>
    </source>
</evidence>
<dbReference type="PANTHER" id="PTHR42852:SF13">
    <property type="entry name" value="PROTEIN DIPZ"/>
    <property type="match status" value="1"/>
</dbReference>
<dbReference type="Gene3D" id="3.40.30.10">
    <property type="entry name" value="Glutaredoxin"/>
    <property type="match status" value="1"/>
</dbReference>
<dbReference type="Gene3D" id="2.60.120.260">
    <property type="entry name" value="Galactose-binding domain-like"/>
    <property type="match status" value="1"/>
</dbReference>
<organism evidence="3 4">
    <name type="scientific">Candidatus Kryptonium thompsonii</name>
    <dbReference type="NCBI Taxonomy" id="1633631"/>
    <lineage>
        <taxon>Bacteria</taxon>
        <taxon>Pseudomonadati</taxon>
        <taxon>Candidatus Kryptoniota</taxon>
        <taxon>Candidatus Kryptonium</taxon>
    </lineage>
</organism>
<dbReference type="EMBL" id="FAOP01000006">
    <property type="protein sequence ID" value="CUU06395.1"/>
    <property type="molecule type" value="Genomic_DNA"/>
</dbReference>
<accession>A0A0P1MJ45</accession>
<dbReference type="Proteomes" id="UP000182200">
    <property type="component" value="Unassembled WGS sequence"/>
</dbReference>
<dbReference type="InterPro" id="IPR036249">
    <property type="entry name" value="Thioredoxin-like_sf"/>
</dbReference>
<feature type="domain" description="Thioredoxin" evidence="1">
    <location>
        <begin position="17"/>
        <end position="169"/>
    </location>
</feature>
<dbReference type="InterPro" id="IPR013766">
    <property type="entry name" value="Thioredoxin_domain"/>
</dbReference>
<reference evidence="4 5" key="2">
    <citation type="submission" date="2015-11" db="EMBL/GenBank/DDBJ databases">
        <authorList>
            <person name="Varghese N."/>
        </authorList>
    </citation>
    <scope>NUCLEOTIDE SEQUENCE [LARGE SCALE GENOMIC DNA]</scope>
    <source>
        <strain evidence="2 5">JGI-8</strain>
    </source>
</reference>
<accession>A0A0P1P6G9</accession>
<dbReference type="InterPro" id="IPR041017">
    <property type="entry name" value="Thioredoxin_10"/>
</dbReference>
<dbReference type="RefSeq" id="WP_176696940.1">
    <property type="nucleotide sequence ID" value="NZ_CZVI01000054.1"/>
</dbReference>
<dbReference type="Pfam" id="PF08534">
    <property type="entry name" value="Redoxin"/>
    <property type="match status" value="1"/>
</dbReference>
<protein>
    <submittedName>
        <fullName evidence="3">Alkyl hydroperoxide reductase subunit AhpC (Peroxiredoxin)</fullName>
    </submittedName>
</protein>
<evidence type="ECO:0000313" key="2">
    <source>
        <dbReference type="EMBL" id="CUS94734.1"/>
    </source>
</evidence>
<proteinExistence type="predicted"/>
<name>A0A0P1LVL2_9BACT</name>
<dbReference type="Proteomes" id="UP000182011">
    <property type="component" value="Unassembled WGS sequence"/>
</dbReference>
<reference evidence="3" key="1">
    <citation type="submission" date="2015-11" db="EMBL/GenBank/DDBJ databases">
        <authorList>
            <person name="Zhang Y."/>
            <person name="Guo Z."/>
        </authorList>
    </citation>
    <scope>NUCLEOTIDE SEQUENCE [LARGE SCALE GENOMIC DNA]</scope>
    <source>
        <strain evidence="3">JGI-4</strain>
    </source>
</reference>
<accession>A0A0P1LVL2</accession>
<dbReference type="EMBL" id="CZVI01000054">
    <property type="protein sequence ID" value="CUS94734.1"/>
    <property type="molecule type" value="Genomic_DNA"/>
</dbReference>
<evidence type="ECO:0000313" key="4">
    <source>
        <dbReference type="Proteomes" id="UP000182011"/>
    </source>
</evidence>
<dbReference type="AlphaFoldDB" id="A0A0P1LVL2"/>
<dbReference type="PANTHER" id="PTHR42852">
    <property type="entry name" value="THIOL:DISULFIDE INTERCHANGE PROTEIN DSBE"/>
    <property type="match status" value="1"/>
</dbReference>
<sequence length="345" mass="40436">MNKIFLAIMFLQISFFNWMGRKAPELEGGIGWINSKPLKLSELKGKVVLIDFFEYTCVNCLRTLPYLKEWHRRYADKGLVIIGVHTPEFDFSAEFKNVENAVKELGIEYPVVVDSKYEIWNIFKNQFWPRKFLIDKDGVIRYDHVGEGAYGRTEAKIQELLKQIDPNLKFPEIIEYLREEDKPGAVCYPRTPEMYAGYLRGYFTQRVNPDSEEYYKDKNEYKEAQLTLNGWFKVEAWKLVHTKNGEKFSDYVAFKFRGTEVNAVFNSDGYIYDVVVTLDDKPVPEDMKGEDIFYDDEGRSVVRVNKGRMYNLISGRRYGVYTLKLYTNSDKFSLYSFTFGSCVVE</sequence>
<keyword evidence="5" id="KW-1185">Reference proteome</keyword>
<accession>A0A0P1MBJ7</accession>
<evidence type="ECO:0000313" key="3">
    <source>
        <dbReference type="EMBL" id="CUU06395.1"/>
    </source>
</evidence>
<dbReference type="InterPro" id="IPR050553">
    <property type="entry name" value="Thioredoxin_ResA/DsbE_sf"/>
</dbReference>
<dbReference type="GO" id="GO:0016491">
    <property type="term" value="F:oxidoreductase activity"/>
    <property type="evidence" value="ECO:0007669"/>
    <property type="project" value="InterPro"/>
</dbReference>
<dbReference type="PROSITE" id="PS51352">
    <property type="entry name" value="THIOREDOXIN_2"/>
    <property type="match status" value="1"/>
</dbReference>
<accession>A0A0P1LGK3</accession>